<dbReference type="InterPro" id="IPR013656">
    <property type="entry name" value="PAS_4"/>
</dbReference>
<dbReference type="Gene3D" id="1.20.5.1930">
    <property type="match status" value="1"/>
</dbReference>
<dbReference type="EMBL" id="SJPJ01000001">
    <property type="protein sequence ID" value="TWT79387.1"/>
    <property type="molecule type" value="Genomic_DNA"/>
</dbReference>
<evidence type="ECO:0000259" key="9">
    <source>
        <dbReference type="PROSITE" id="PS50112"/>
    </source>
</evidence>
<dbReference type="PANTHER" id="PTHR24421">
    <property type="entry name" value="NITRATE/NITRITE SENSOR PROTEIN NARX-RELATED"/>
    <property type="match status" value="1"/>
</dbReference>
<dbReference type="InterPro" id="IPR050482">
    <property type="entry name" value="Sensor_HK_TwoCompSys"/>
</dbReference>
<dbReference type="Pfam" id="PF02518">
    <property type="entry name" value="HATPase_c"/>
    <property type="match status" value="1"/>
</dbReference>
<dbReference type="SMART" id="SM00387">
    <property type="entry name" value="HATPase_c"/>
    <property type="match status" value="1"/>
</dbReference>
<evidence type="ECO:0000256" key="5">
    <source>
        <dbReference type="ARBA" id="ARBA00022741"/>
    </source>
</evidence>
<sequence length="554" mass="61893">MNTRRSEIDQERVPCESYGGFLGDQTESSLQAARAEIAGMDVDTVKSLIQELRARQCELEMRSGDPSSAQSDLTESQNRFSDLYEFAPVGYFTLDRQGSIVECNLTASRLFGSARSALIGTQFSKFVAPESQDHWCAHFHSVFSRESRQACEIELHAQSNPPSIVKIQSVLRAYQKSDVCFVAMMDVTDLRMAQRNLCDLNEQLEQRVVERTKEIQREREFVSNLIETAQSIVLVLNCDGKIVSFNRYFESMTGWGLDELKGCDWFETCLPEFERKSIENRFAKSIIGDRVRGHINFILCKDGSRREVEWYDAMLSDSSGNPIGLLCSGQDITERRELERAVMRIASEEQRRMGIDLHDGVGQELTGLALMADSLAMSLRKKDLPESEIAGRIATQIDYSLEQIRQLARGLYPVKAEGSGLNSAFVELAAHVSELYGIQCYYTGDKSSHRLDPEKASHLYRISQEAITNAVKHGNATEIQIETEQMDDTLVLRVADNGLGIDDENNRKAGGGMRSMGYRASIIGGKLSISAGVKQGTKQGTLVTCIVPNPISQR</sequence>
<evidence type="ECO:0000256" key="1">
    <source>
        <dbReference type="ARBA" id="ARBA00000085"/>
    </source>
</evidence>
<dbReference type="InterPro" id="IPR000014">
    <property type="entry name" value="PAS"/>
</dbReference>
<dbReference type="Pfam" id="PF08448">
    <property type="entry name" value="PAS_4"/>
    <property type="match status" value="1"/>
</dbReference>
<feature type="domain" description="PAC" evidence="10">
    <location>
        <begin position="291"/>
        <end position="344"/>
    </location>
</feature>
<dbReference type="PROSITE" id="PS50113">
    <property type="entry name" value="PAC"/>
    <property type="match status" value="1"/>
</dbReference>
<keyword evidence="3" id="KW-0597">Phosphoprotein</keyword>
<dbReference type="OrthoDB" id="290376at2"/>
<comment type="caution">
    <text evidence="11">The sequence shown here is derived from an EMBL/GenBank/DDBJ whole genome shotgun (WGS) entry which is preliminary data.</text>
</comment>
<dbReference type="Gene3D" id="3.30.565.10">
    <property type="entry name" value="Histidine kinase-like ATPase, C-terminal domain"/>
    <property type="match status" value="1"/>
</dbReference>
<evidence type="ECO:0000259" key="10">
    <source>
        <dbReference type="PROSITE" id="PS50113"/>
    </source>
</evidence>
<dbReference type="InterPro" id="IPR001610">
    <property type="entry name" value="PAC"/>
</dbReference>
<evidence type="ECO:0000256" key="6">
    <source>
        <dbReference type="ARBA" id="ARBA00022777"/>
    </source>
</evidence>
<evidence type="ECO:0000313" key="11">
    <source>
        <dbReference type="EMBL" id="TWT79387.1"/>
    </source>
</evidence>
<dbReference type="GO" id="GO:0000155">
    <property type="term" value="F:phosphorelay sensor kinase activity"/>
    <property type="evidence" value="ECO:0007669"/>
    <property type="project" value="InterPro"/>
</dbReference>
<evidence type="ECO:0000256" key="4">
    <source>
        <dbReference type="ARBA" id="ARBA00022679"/>
    </source>
</evidence>
<dbReference type="NCBIfam" id="TIGR00229">
    <property type="entry name" value="sensory_box"/>
    <property type="match status" value="2"/>
</dbReference>
<keyword evidence="7" id="KW-0067">ATP-binding</keyword>
<keyword evidence="12" id="KW-1185">Reference proteome</keyword>
<feature type="domain" description="PAS" evidence="9">
    <location>
        <begin position="76"/>
        <end position="146"/>
    </location>
</feature>
<evidence type="ECO:0000313" key="12">
    <source>
        <dbReference type="Proteomes" id="UP000315010"/>
    </source>
</evidence>
<feature type="domain" description="PAS" evidence="9">
    <location>
        <begin position="218"/>
        <end position="262"/>
    </location>
</feature>
<evidence type="ECO:0000256" key="3">
    <source>
        <dbReference type="ARBA" id="ARBA00022553"/>
    </source>
</evidence>
<keyword evidence="8" id="KW-0902">Two-component regulatory system</keyword>
<dbReference type="SMART" id="SM00091">
    <property type="entry name" value="PAS"/>
    <property type="match status" value="2"/>
</dbReference>
<keyword evidence="5" id="KW-0547">Nucleotide-binding</keyword>
<reference evidence="11 12" key="1">
    <citation type="submission" date="2019-02" db="EMBL/GenBank/DDBJ databases">
        <title>Deep-cultivation of Planctomycetes and their phenomic and genomic characterization uncovers novel biology.</title>
        <authorList>
            <person name="Wiegand S."/>
            <person name="Jogler M."/>
            <person name="Boedeker C."/>
            <person name="Pinto D."/>
            <person name="Vollmers J."/>
            <person name="Rivas-Marin E."/>
            <person name="Kohn T."/>
            <person name="Peeters S.H."/>
            <person name="Heuer A."/>
            <person name="Rast P."/>
            <person name="Oberbeckmann S."/>
            <person name="Bunk B."/>
            <person name="Jeske O."/>
            <person name="Meyerdierks A."/>
            <person name="Storesund J.E."/>
            <person name="Kallscheuer N."/>
            <person name="Luecker S."/>
            <person name="Lage O.M."/>
            <person name="Pohl T."/>
            <person name="Merkel B.J."/>
            <person name="Hornburger P."/>
            <person name="Mueller R.-W."/>
            <person name="Bruemmer F."/>
            <person name="Labrenz M."/>
            <person name="Spormann A.M."/>
            <person name="Op Den Camp H."/>
            <person name="Overmann J."/>
            <person name="Amann R."/>
            <person name="Jetten M.S.M."/>
            <person name="Mascher T."/>
            <person name="Medema M.H."/>
            <person name="Devos D.P."/>
            <person name="Kaster A.-K."/>
            <person name="Ovreas L."/>
            <person name="Rohde M."/>
            <person name="Galperin M.Y."/>
            <person name="Jogler C."/>
        </authorList>
    </citation>
    <scope>NUCLEOTIDE SEQUENCE [LARGE SCALE GENOMIC DNA]</scope>
    <source>
        <strain evidence="11 12">CA13</strain>
    </source>
</reference>
<organism evidence="11 12">
    <name type="scientific">Novipirellula herctigrandis</name>
    <dbReference type="NCBI Taxonomy" id="2527986"/>
    <lineage>
        <taxon>Bacteria</taxon>
        <taxon>Pseudomonadati</taxon>
        <taxon>Planctomycetota</taxon>
        <taxon>Planctomycetia</taxon>
        <taxon>Pirellulales</taxon>
        <taxon>Pirellulaceae</taxon>
        <taxon>Novipirellula</taxon>
    </lineage>
</organism>
<dbReference type="EC" id="2.7.13.3" evidence="2"/>
<dbReference type="RefSeq" id="WP_146394619.1">
    <property type="nucleotide sequence ID" value="NZ_SJPJ01000001.1"/>
</dbReference>
<keyword evidence="6 11" id="KW-0418">Kinase</keyword>
<dbReference type="Proteomes" id="UP000315010">
    <property type="component" value="Unassembled WGS sequence"/>
</dbReference>
<evidence type="ECO:0000256" key="8">
    <source>
        <dbReference type="ARBA" id="ARBA00023012"/>
    </source>
</evidence>
<dbReference type="SMART" id="SM00086">
    <property type="entry name" value="PAC"/>
    <property type="match status" value="1"/>
</dbReference>
<dbReference type="Pfam" id="PF07730">
    <property type="entry name" value="HisKA_3"/>
    <property type="match status" value="1"/>
</dbReference>
<dbReference type="InterPro" id="IPR011712">
    <property type="entry name" value="Sig_transdc_His_kin_sub3_dim/P"/>
</dbReference>
<gene>
    <name evidence="11" type="primary">nreB</name>
    <name evidence="11" type="ORF">CA13_07870</name>
</gene>
<dbReference type="AlphaFoldDB" id="A0A5C5YXU7"/>
<keyword evidence="4 11" id="KW-0808">Transferase</keyword>
<comment type="catalytic activity">
    <reaction evidence="1">
        <text>ATP + protein L-histidine = ADP + protein N-phospho-L-histidine.</text>
        <dbReference type="EC" id="2.7.13.3"/>
    </reaction>
</comment>
<dbReference type="PROSITE" id="PS50112">
    <property type="entry name" value="PAS"/>
    <property type="match status" value="2"/>
</dbReference>
<dbReference type="PANTHER" id="PTHR24421:SF10">
    <property type="entry name" value="NITRATE_NITRITE SENSOR PROTEIN NARQ"/>
    <property type="match status" value="1"/>
</dbReference>
<proteinExistence type="predicted"/>
<accession>A0A5C5YXU7</accession>
<evidence type="ECO:0000256" key="2">
    <source>
        <dbReference type="ARBA" id="ARBA00012438"/>
    </source>
</evidence>
<dbReference type="GO" id="GO:0016020">
    <property type="term" value="C:membrane"/>
    <property type="evidence" value="ECO:0007669"/>
    <property type="project" value="InterPro"/>
</dbReference>
<dbReference type="SUPFAM" id="SSF55874">
    <property type="entry name" value="ATPase domain of HSP90 chaperone/DNA topoisomerase II/histidine kinase"/>
    <property type="match status" value="1"/>
</dbReference>
<dbReference type="InterPro" id="IPR003594">
    <property type="entry name" value="HATPase_dom"/>
</dbReference>
<dbReference type="SUPFAM" id="SSF55785">
    <property type="entry name" value="PYP-like sensor domain (PAS domain)"/>
    <property type="match status" value="2"/>
</dbReference>
<dbReference type="CDD" id="cd00130">
    <property type="entry name" value="PAS"/>
    <property type="match status" value="2"/>
</dbReference>
<dbReference type="InterPro" id="IPR036890">
    <property type="entry name" value="HATPase_C_sf"/>
</dbReference>
<dbReference type="Gene3D" id="3.30.450.20">
    <property type="entry name" value="PAS domain"/>
    <property type="match status" value="2"/>
</dbReference>
<dbReference type="Pfam" id="PF13426">
    <property type="entry name" value="PAS_9"/>
    <property type="match status" value="1"/>
</dbReference>
<dbReference type="GO" id="GO:0046983">
    <property type="term" value="F:protein dimerization activity"/>
    <property type="evidence" value="ECO:0007669"/>
    <property type="project" value="InterPro"/>
</dbReference>
<protein>
    <recommendedName>
        <fullName evidence="2">histidine kinase</fullName>
        <ecNumber evidence="2">2.7.13.3</ecNumber>
    </recommendedName>
</protein>
<dbReference type="GO" id="GO:0005524">
    <property type="term" value="F:ATP binding"/>
    <property type="evidence" value="ECO:0007669"/>
    <property type="project" value="UniProtKB-KW"/>
</dbReference>
<dbReference type="InterPro" id="IPR035965">
    <property type="entry name" value="PAS-like_dom_sf"/>
</dbReference>
<name>A0A5C5YXU7_9BACT</name>
<dbReference type="CDD" id="cd16917">
    <property type="entry name" value="HATPase_UhpB-NarQ-NarX-like"/>
    <property type="match status" value="1"/>
</dbReference>
<dbReference type="InterPro" id="IPR000700">
    <property type="entry name" value="PAS-assoc_C"/>
</dbReference>
<evidence type="ECO:0000256" key="7">
    <source>
        <dbReference type="ARBA" id="ARBA00022840"/>
    </source>
</evidence>